<dbReference type="PANTHER" id="PTHR39426:SF1">
    <property type="entry name" value="HOMOLOGY TO DEATH-ON-CURING PROTEIN OF PHAGE P1"/>
    <property type="match status" value="1"/>
</dbReference>
<keyword evidence="3" id="KW-1185">Reference proteome</keyword>
<dbReference type="Pfam" id="PF02661">
    <property type="entry name" value="Fic"/>
    <property type="match status" value="1"/>
</dbReference>
<dbReference type="RefSeq" id="WP_190559118.1">
    <property type="nucleotide sequence ID" value="NZ_JACJQU010000003.1"/>
</dbReference>
<accession>A0A927A0L6</accession>
<gene>
    <name evidence="2" type="ORF">H6G06_08815</name>
</gene>
<dbReference type="PANTHER" id="PTHR39426">
    <property type="entry name" value="HOMOLOGY TO DEATH-ON-CURING PROTEIN OF PHAGE P1"/>
    <property type="match status" value="1"/>
</dbReference>
<dbReference type="SUPFAM" id="SSF140931">
    <property type="entry name" value="Fic-like"/>
    <property type="match status" value="1"/>
</dbReference>
<dbReference type="Proteomes" id="UP000662185">
    <property type="component" value="Unassembled WGS sequence"/>
</dbReference>
<protein>
    <submittedName>
        <fullName evidence="2">Type II toxin-antitoxin system death-on-curing family toxin</fullName>
    </submittedName>
</protein>
<dbReference type="InterPro" id="IPR003812">
    <property type="entry name" value="Fido"/>
</dbReference>
<evidence type="ECO:0000313" key="2">
    <source>
        <dbReference type="EMBL" id="MBD2293588.1"/>
    </source>
</evidence>
<dbReference type="InterPro" id="IPR006440">
    <property type="entry name" value="Doc"/>
</dbReference>
<dbReference type="AlphaFoldDB" id="A0A927A0L6"/>
<dbReference type="NCBIfam" id="TIGR01550">
    <property type="entry name" value="DOC_P1"/>
    <property type="match status" value="1"/>
</dbReference>
<sequence>MIRYLTLVEVLYLHRQVIQQSGGALGIRDLGLLESAVAQPKMTFGGDDLYPTVIDKASALGFSLIKNHALVDGNKRTAHAAMETFLVLNGLEIVAAVDEQEQMVLMLADSQLGREDLTGWLKQNVAPVAPI</sequence>
<comment type="caution">
    <text evidence="2">The sequence shown here is derived from an EMBL/GenBank/DDBJ whole genome shotgun (WGS) entry which is preliminary data.</text>
</comment>
<dbReference type="InterPro" id="IPR036597">
    <property type="entry name" value="Fido-like_dom_sf"/>
</dbReference>
<dbReference type="PIRSF" id="PIRSF018297">
    <property type="entry name" value="Doc"/>
    <property type="match status" value="1"/>
</dbReference>
<proteinExistence type="predicted"/>
<evidence type="ECO:0000259" key="1">
    <source>
        <dbReference type="PROSITE" id="PS51459"/>
    </source>
</evidence>
<dbReference type="Gene3D" id="1.20.120.1870">
    <property type="entry name" value="Fic/DOC protein, Fido domain"/>
    <property type="match status" value="1"/>
</dbReference>
<dbReference type="EMBL" id="JACJQU010000003">
    <property type="protein sequence ID" value="MBD2293588.1"/>
    <property type="molecule type" value="Genomic_DNA"/>
</dbReference>
<dbReference type="GO" id="GO:0016301">
    <property type="term" value="F:kinase activity"/>
    <property type="evidence" value="ECO:0007669"/>
    <property type="project" value="InterPro"/>
</dbReference>
<name>A0A927A0L6_9NOST</name>
<organism evidence="2 3">
    <name type="scientific">Anabaena sphaerica FACHB-251</name>
    <dbReference type="NCBI Taxonomy" id="2692883"/>
    <lineage>
        <taxon>Bacteria</taxon>
        <taxon>Bacillati</taxon>
        <taxon>Cyanobacteriota</taxon>
        <taxon>Cyanophyceae</taxon>
        <taxon>Nostocales</taxon>
        <taxon>Nostocaceae</taxon>
        <taxon>Anabaena</taxon>
    </lineage>
</organism>
<evidence type="ECO:0000313" key="3">
    <source>
        <dbReference type="Proteomes" id="UP000662185"/>
    </source>
</evidence>
<reference evidence="3" key="1">
    <citation type="journal article" date="2020" name="ISME J.">
        <title>Comparative genomics reveals insights into cyanobacterial evolution and habitat adaptation.</title>
        <authorList>
            <person name="Chen M.Y."/>
            <person name="Teng W.K."/>
            <person name="Zhao L."/>
            <person name="Hu C.X."/>
            <person name="Zhou Y.K."/>
            <person name="Han B.P."/>
            <person name="Song L.R."/>
            <person name="Shu W.S."/>
        </authorList>
    </citation>
    <scope>NUCLEOTIDE SEQUENCE [LARGE SCALE GENOMIC DNA]</scope>
    <source>
        <strain evidence="3">FACHB-251</strain>
    </source>
</reference>
<dbReference type="InterPro" id="IPR053737">
    <property type="entry name" value="Type_II_TA_Toxin"/>
</dbReference>
<feature type="domain" description="Fido" evidence="1">
    <location>
        <begin position="5"/>
        <end position="123"/>
    </location>
</feature>
<dbReference type="PROSITE" id="PS51459">
    <property type="entry name" value="FIDO"/>
    <property type="match status" value="1"/>
</dbReference>